<dbReference type="PANTHER" id="PTHR22748">
    <property type="entry name" value="AP ENDONUCLEASE"/>
    <property type="match status" value="1"/>
</dbReference>
<feature type="binding site" evidence="6">
    <location>
        <position position="152"/>
    </location>
    <ligand>
        <name>Mg(2+)</name>
        <dbReference type="ChEBI" id="CHEBI:18420"/>
        <label>1</label>
    </ligand>
</feature>
<keyword evidence="9" id="KW-0456">Lyase</keyword>
<evidence type="ECO:0000256" key="6">
    <source>
        <dbReference type="PIRSR" id="PIRSR604808-2"/>
    </source>
</evidence>
<evidence type="ECO:0000256" key="2">
    <source>
        <dbReference type="ARBA" id="ARBA00022723"/>
    </source>
</evidence>
<dbReference type="GO" id="GO:0003906">
    <property type="term" value="F:DNA-(apurinic or apyrimidinic site) endonuclease activity"/>
    <property type="evidence" value="ECO:0007669"/>
    <property type="project" value="TreeGrafter"/>
</dbReference>
<dbReference type="GO" id="GO:0008081">
    <property type="term" value="F:phosphoric diester hydrolase activity"/>
    <property type="evidence" value="ECO:0007669"/>
    <property type="project" value="TreeGrafter"/>
</dbReference>
<dbReference type="PROSITE" id="PS51435">
    <property type="entry name" value="AP_NUCLEASE_F1_4"/>
    <property type="match status" value="1"/>
</dbReference>
<dbReference type="EMBL" id="SBJO01000002">
    <property type="protein sequence ID" value="KAF9765030.1"/>
    <property type="molecule type" value="Genomic_DNA"/>
</dbReference>
<feature type="binding site" evidence="6">
    <location>
        <position position="376"/>
    </location>
    <ligand>
        <name>Mg(2+)</name>
        <dbReference type="ChEBI" id="CHEBI:18420"/>
        <label>1</label>
    </ligand>
</feature>
<dbReference type="GO" id="GO:0046872">
    <property type="term" value="F:metal ion binding"/>
    <property type="evidence" value="ECO:0007669"/>
    <property type="project" value="UniProtKB-KW"/>
</dbReference>
<sequence length="408" mass="48229">MKIVSFNINGIKSFCEYIKEKYKMSLNSYLKDILGADIACFQEVKSTSKHMLTYSTMLDYIAFTNLNRNKNGVYGVSTFVRKNLYCRKNTIKVPFSDHGRALLTDHGTFKVLNLYFPFYDEAGTKDRTEVIRFYDEIKKFIDRHEDLILCGDFNAVYNVYDHFMYLKEYYKLCNEDIPEYFNSKVGSRYIDRVSTILQYNLNPEELINKKNILQKLENYSSDSNSEHFVDLLKNFRTLYKPGQSRYLDFIYSAIKDIQIDRESEIQFTEYKKNLIEKHFSPKTELPYLLNSKQEAVGLLLSSYQRLWLLNLILELKYIDVFRIYCSEYHQYTCWNTLLNLRPTNQGTRIDYIFVPSSLLKHVQNSGISPDFYGSDHCPVFINLNIEAEGREKNILETKNNILAFLKRN</sequence>
<evidence type="ECO:0000313" key="10">
    <source>
        <dbReference type="Proteomes" id="UP000740883"/>
    </source>
</evidence>
<keyword evidence="4 6" id="KW-0460">Magnesium</keyword>
<dbReference type="Pfam" id="PF03372">
    <property type="entry name" value="Exo_endo_phos"/>
    <property type="match status" value="1"/>
</dbReference>
<feature type="site" description="Interaction with DNA substrate" evidence="7">
    <location>
        <position position="376"/>
    </location>
</feature>
<dbReference type="Proteomes" id="UP000740883">
    <property type="component" value="Unassembled WGS sequence"/>
</dbReference>
<evidence type="ECO:0000256" key="1">
    <source>
        <dbReference type="ARBA" id="ARBA00007092"/>
    </source>
</evidence>
<evidence type="ECO:0000256" key="7">
    <source>
        <dbReference type="PIRSR" id="PIRSR604808-3"/>
    </source>
</evidence>
<protein>
    <submittedName>
        <fullName evidence="9">DNA-(Apurinic or apyrimidinic site) lyase 2</fullName>
    </submittedName>
</protein>
<feature type="domain" description="Endonuclease/exonuclease/phosphatase" evidence="8">
    <location>
        <begin position="4"/>
        <end position="158"/>
    </location>
</feature>
<name>A0A9P6H231_9MICR</name>
<dbReference type="GO" id="GO:0008311">
    <property type="term" value="F:double-stranded DNA 3'-5' DNA exonuclease activity"/>
    <property type="evidence" value="ECO:0007669"/>
    <property type="project" value="TreeGrafter"/>
</dbReference>
<comment type="cofactor">
    <cofactor evidence="6">
        <name>Mg(2+)</name>
        <dbReference type="ChEBI" id="CHEBI:18420"/>
    </cofactor>
    <cofactor evidence="6">
        <name>Mn(2+)</name>
        <dbReference type="ChEBI" id="CHEBI:29035"/>
    </cofactor>
    <text evidence="6">Probably binds two magnesium or manganese ions per subunit.</text>
</comment>
<keyword evidence="10" id="KW-1185">Reference proteome</keyword>
<dbReference type="InterPro" id="IPR004808">
    <property type="entry name" value="AP_endonuc_1"/>
</dbReference>
<feature type="binding site" evidence="6">
    <location>
        <position position="7"/>
    </location>
    <ligand>
        <name>Mg(2+)</name>
        <dbReference type="ChEBI" id="CHEBI:18420"/>
        <label>1</label>
    </ligand>
</feature>
<accession>A0A9P6H231</accession>
<feature type="site" description="Important for catalytic activity" evidence="7">
    <location>
        <position position="350"/>
    </location>
</feature>
<keyword evidence="3" id="KW-0378">Hydrolase</keyword>
<evidence type="ECO:0000256" key="3">
    <source>
        <dbReference type="ARBA" id="ARBA00022801"/>
    </source>
</evidence>
<reference evidence="9 10" key="1">
    <citation type="journal article" date="2020" name="Genome Biol. Evol.">
        <title>Comparative genomics of strictly vertically transmitted, feminizing microsporidia endosymbionts of amphipod crustaceans.</title>
        <authorList>
            <person name="Cormier A."/>
            <person name="Chebbi M.A."/>
            <person name="Giraud I."/>
            <person name="Wattier R."/>
            <person name="Teixeira M."/>
            <person name="Gilbert C."/>
            <person name="Rigaud T."/>
            <person name="Cordaux R."/>
        </authorList>
    </citation>
    <scope>NUCLEOTIDE SEQUENCE [LARGE SCALE GENOMIC DNA]</scope>
    <source>
        <strain evidence="9 10">Ou3-Ou53</strain>
    </source>
</reference>
<dbReference type="GO" id="GO:0006284">
    <property type="term" value="P:base-excision repair"/>
    <property type="evidence" value="ECO:0007669"/>
    <property type="project" value="TreeGrafter"/>
</dbReference>
<proteinExistence type="inferred from homology"/>
<feature type="binding site" evidence="6">
    <location>
        <position position="154"/>
    </location>
    <ligand>
        <name>Mg(2+)</name>
        <dbReference type="ChEBI" id="CHEBI:18420"/>
        <label>1</label>
    </ligand>
</feature>
<feature type="binding site" evidence="6">
    <location>
        <position position="375"/>
    </location>
    <ligand>
        <name>Mg(2+)</name>
        <dbReference type="ChEBI" id="CHEBI:18420"/>
        <label>1</label>
    </ligand>
</feature>
<dbReference type="GO" id="GO:0005634">
    <property type="term" value="C:nucleus"/>
    <property type="evidence" value="ECO:0007669"/>
    <property type="project" value="TreeGrafter"/>
</dbReference>
<dbReference type="SUPFAM" id="SSF56219">
    <property type="entry name" value="DNase I-like"/>
    <property type="match status" value="1"/>
</dbReference>
<dbReference type="InterPro" id="IPR005135">
    <property type="entry name" value="Endo/exonuclease/phosphatase"/>
</dbReference>
<evidence type="ECO:0000256" key="4">
    <source>
        <dbReference type="ARBA" id="ARBA00022842"/>
    </source>
</evidence>
<keyword evidence="2 6" id="KW-0479">Metal-binding</keyword>
<feature type="active site" description="Proton acceptor" evidence="5">
    <location>
        <position position="376"/>
    </location>
</feature>
<dbReference type="GO" id="GO:0016829">
    <property type="term" value="F:lyase activity"/>
    <property type="evidence" value="ECO:0007669"/>
    <property type="project" value="UniProtKB-KW"/>
</dbReference>
<dbReference type="InterPro" id="IPR036691">
    <property type="entry name" value="Endo/exonu/phosph_ase_sf"/>
</dbReference>
<feature type="site" description="Transition state stabilizer" evidence="7">
    <location>
        <position position="154"/>
    </location>
</feature>
<feature type="active site" evidence="5">
    <location>
        <position position="115"/>
    </location>
</feature>
<organism evidence="9 10">
    <name type="scientific">Nosema granulosis</name>
    <dbReference type="NCBI Taxonomy" id="83296"/>
    <lineage>
        <taxon>Eukaryota</taxon>
        <taxon>Fungi</taxon>
        <taxon>Fungi incertae sedis</taxon>
        <taxon>Microsporidia</taxon>
        <taxon>Nosematidae</taxon>
        <taxon>Nosema</taxon>
    </lineage>
</organism>
<dbReference type="Gene3D" id="3.60.10.10">
    <property type="entry name" value="Endonuclease/exonuclease/phosphatase"/>
    <property type="match status" value="2"/>
</dbReference>
<evidence type="ECO:0000313" key="9">
    <source>
        <dbReference type="EMBL" id="KAF9765030.1"/>
    </source>
</evidence>
<gene>
    <name evidence="9" type="primary">APN2</name>
    <name evidence="9" type="ORF">NGRA_0071</name>
</gene>
<dbReference type="AlphaFoldDB" id="A0A9P6H231"/>
<comment type="caution">
    <text evidence="9">The sequence shown here is derived from an EMBL/GenBank/DDBJ whole genome shotgun (WGS) entry which is preliminary data.</text>
</comment>
<evidence type="ECO:0000259" key="8">
    <source>
        <dbReference type="Pfam" id="PF03372"/>
    </source>
</evidence>
<feature type="active site" description="Proton donor/acceptor" evidence="5">
    <location>
        <position position="152"/>
    </location>
</feature>
<dbReference type="OrthoDB" id="2195130at2759"/>
<feature type="binding site" evidence="6">
    <location>
        <position position="43"/>
    </location>
    <ligand>
        <name>Mg(2+)</name>
        <dbReference type="ChEBI" id="CHEBI:18420"/>
        <label>1</label>
    </ligand>
</feature>
<evidence type="ECO:0000256" key="5">
    <source>
        <dbReference type="PIRSR" id="PIRSR604808-1"/>
    </source>
</evidence>
<keyword evidence="6" id="KW-0464">Manganese</keyword>
<comment type="similarity">
    <text evidence="1">Belongs to the DNA repair enzymes AP/ExoA family.</text>
</comment>
<dbReference type="PANTHER" id="PTHR22748:SF4">
    <property type="entry name" value="DNA-(APURINIC OR APYRIMIDINIC SITE) ENDONUCLEASE 2"/>
    <property type="match status" value="1"/>
</dbReference>